<evidence type="ECO:0000313" key="1">
    <source>
        <dbReference type="EMBL" id="SHE87212.1"/>
    </source>
</evidence>
<dbReference type="AlphaFoldDB" id="A0A1M4X1X4"/>
<evidence type="ECO:0000313" key="2">
    <source>
        <dbReference type="Proteomes" id="UP000184114"/>
    </source>
</evidence>
<organism evidence="1 2">
    <name type="scientific">Tissierella praeacuta DSM 18095</name>
    <dbReference type="NCBI Taxonomy" id="1123404"/>
    <lineage>
        <taxon>Bacteria</taxon>
        <taxon>Bacillati</taxon>
        <taxon>Bacillota</taxon>
        <taxon>Tissierellia</taxon>
        <taxon>Tissierellales</taxon>
        <taxon>Tissierellaceae</taxon>
        <taxon>Tissierella</taxon>
    </lineage>
</organism>
<dbReference type="STRING" id="1123404.SAMN02745784_02067"/>
<keyword evidence="1" id="KW-0282">Flagellum</keyword>
<dbReference type="NCBIfam" id="TIGR03826">
    <property type="entry name" value="YvyF"/>
    <property type="match status" value="1"/>
</dbReference>
<dbReference type="RefSeq" id="WP_072976108.1">
    <property type="nucleotide sequence ID" value="NZ_FQTY01000009.1"/>
</dbReference>
<name>A0A1M4X1X4_9FIRM</name>
<protein>
    <submittedName>
        <fullName evidence="1">Flagellar operon protein TIGR03826</fullName>
    </submittedName>
</protein>
<dbReference type="InterPro" id="IPR022258">
    <property type="entry name" value="Flagellar_operon_YvyF"/>
</dbReference>
<gene>
    <name evidence="1" type="ORF">SAMN02745784_02067</name>
</gene>
<reference evidence="2" key="1">
    <citation type="submission" date="2016-11" db="EMBL/GenBank/DDBJ databases">
        <authorList>
            <person name="Varghese N."/>
            <person name="Submissions S."/>
        </authorList>
    </citation>
    <scope>NUCLEOTIDE SEQUENCE [LARGE SCALE GENOMIC DNA]</scope>
    <source>
        <strain evidence="2">DSM 18095</strain>
    </source>
</reference>
<keyword evidence="1" id="KW-0969">Cilium</keyword>
<dbReference type="EMBL" id="FQTY01000009">
    <property type="protein sequence ID" value="SHE87212.1"/>
    <property type="molecule type" value="Genomic_DNA"/>
</dbReference>
<accession>A0A1M4X1X4</accession>
<sequence>MNIRNCIRCGKIYNYDGFKICPSCRRDDEKDFQKVKEYLYEYPGANMVEVEEATGVEASKIISYLREGRLEVADGSNLILQCEKCGISIKTGRFCDKCSNDLQRELNQVVDSARSKKTTIDKKVEEKFRLIDRYEKRR</sequence>
<dbReference type="GeneID" id="90994066"/>
<dbReference type="Proteomes" id="UP000184114">
    <property type="component" value="Unassembled WGS sequence"/>
</dbReference>
<proteinExistence type="predicted"/>
<keyword evidence="2" id="KW-1185">Reference proteome</keyword>
<keyword evidence="1" id="KW-0966">Cell projection</keyword>